<dbReference type="Proteomes" id="UP000277580">
    <property type="component" value="Unassembled WGS sequence"/>
</dbReference>
<dbReference type="InterPro" id="IPR006598">
    <property type="entry name" value="CAP10"/>
</dbReference>
<protein>
    <recommendedName>
        <fullName evidence="3">Glycosyl transferase CAP10 domain-containing protein</fullName>
    </recommendedName>
</protein>
<keyword evidence="5" id="KW-1185">Reference proteome</keyword>
<reference evidence="4 5" key="1">
    <citation type="journal article" date="2018" name="Nat. Ecol. Evol.">
        <title>Pezizomycetes genomes reveal the molecular basis of ectomycorrhizal truffle lifestyle.</title>
        <authorList>
            <person name="Murat C."/>
            <person name="Payen T."/>
            <person name="Noel B."/>
            <person name="Kuo A."/>
            <person name="Morin E."/>
            <person name="Chen J."/>
            <person name="Kohler A."/>
            <person name="Krizsan K."/>
            <person name="Balestrini R."/>
            <person name="Da Silva C."/>
            <person name="Montanini B."/>
            <person name="Hainaut M."/>
            <person name="Levati E."/>
            <person name="Barry K.W."/>
            <person name="Belfiori B."/>
            <person name="Cichocki N."/>
            <person name="Clum A."/>
            <person name="Dockter R.B."/>
            <person name="Fauchery L."/>
            <person name="Guy J."/>
            <person name="Iotti M."/>
            <person name="Le Tacon F."/>
            <person name="Lindquist E.A."/>
            <person name="Lipzen A."/>
            <person name="Malagnac F."/>
            <person name="Mello A."/>
            <person name="Molinier V."/>
            <person name="Miyauchi S."/>
            <person name="Poulain J."/>
            <person name="Riccioni C."/>
            <person name="Rubini A."/>
            <person name="Sitrit Y."/>
            <person name="Splivallo R."/>
            <person name="Traeger S."/>
            <person name="Wang M."/>
            <person name="Zifcakova L."/>
            <person name="Wipf D."/>
            <person name="Zambonelli A."/>
            <person name="Paolocci F."/>
            <person name="Nowrousian M."/>
            <person name="Ottonello S."/>
            <person name="Baldrian P."/>
            <person name="Spatafora J.W."/>
            <person name="Henrissat B."/>
            <person name="Nagy L.G."/>
            <person name="Aury J.M."/>
            <person name="Wincker P."/>
            <person name="Grigoriev I.V."/>
            <person name="Bonfante P."/>
            <person name="Martin F.M."/>
        </authorList>
    </citation>
    <scope>NUCLEOTIDE SEQUENCE [LARGE SCALE GENOMIC DNA]</scope>
    <source>
        <strain evidence="4 5">CCBAS932</strain>
    </source>
</reference>
<feature type="region of interest" description="Disordered" evidence="1">
    <location>
        <begin position="43"/>
        <end position="68"/>
    </location>
</feature>
<evidence type="ECO:0000259" key="3">
    <source>
        <dbReference type="SMART" id="SM00672"/>
    </source>
</evidence>
<dbReference type="InParanoid" id="A0A3N4L2N2"/>
<dbReference type="AlphaFoldDB" id="A0A3N4L2N2"/>
<evidence type="ECO:0000313" key="4">
    <source>
        <dbReference type="EMBL" id="RPB15762.1"/>
    </source>
</evidence>
<feature type="transmembrane region" description="Helical" evidence="2">
    <location>
        <begin position="12"/>
        <end position="32"/>
    </location>
</feature>
<keyword evidence="2" id="KW-0812">Transmembrane</keyword>
<dbReference type="PANTHER" id="PTHR12203">
    <property type="entry name" value="KDEL LYS-ASP-GLU-LEU CONTAINING - RELATED"/>
    <property type="match status" value="1"/>
</dbReference>
<organism evidence="4 5">
    <name type="scientific">Morchella conica CCBAS932</name>
    <dbReference type="NCBI Taxonomy" id="1392247"/>
    <lineage>
        <taxon>Eukaryota</taxon>
        <taxon>Fungi</taxon>
        <taxon>Dikarya</taxon>
        <taxon>Ascomycota</taxon>
        <taxon>Pezizomycotina</taxon>
        <taxon>Pezizomycetes</taxon>
        <taxon>Pezizales</taxon>
        <taxon>Morchellaceae</taxon>
        <taxon>Morchella</taxon>
    </lineage>
</organism>
<keyword evidence="2" id="KW-0472">Membrane</keyword>
<proteinExistence type="predicted"/>
<dbReference type="InterPro" id="IPR051091">
    <property type="entry name" value="O-Glucosyltr/Glycosyltrsf_90"/>
</dbReference>
<dbReference type="OrthoDB" id="202415at2759"/>
<dbReference type="SMART" id="SM00672">
    <property type="entry name" value="CAP10"/>
    <property type="match status" value="1"/>
</dbReference>
<accession>A0A3N4L2N2</accession>
<gene>
    <name evidence="4" type="ORF">P167DRAFT_481967</name>
</gene>
<sequence>MQTPLLTSLPPRLLYIIAASLLLICLFSLSHFTKSQYTPLLPQVQQTPNHPNYGQPPEDPKGWIKPSLRPFDPATDGDNLFYNSEECDAKFPGLFTEIDVAKARGDIGEIPFHDGDKGYVKARIYKGKLYIVAKGDDVWHRQYAILHQIHRSLLTAPNPSEIPNIEFQFLVNDHPAPSTWSLAWSGNDGEVHDTWIMPDYGFWSWPEPHIGSYAEAKEKIEEVDRPLSWADKQGLAVWRGTVHWNGELRGKLLEVAKGKPWSDVAELDWKTNALKIEEFCKYKFLIYTEGVTYSGRLRYFQHCRSIIITPRLAWRQYQSFLLQSSGPDQNYVEVAPDWSDLEEKVQYYLDHPIEAERIANNTVRLFRDWYLTPAGEVCYWRKLFQGWASAGGEVGELKLEERGRSWESYVLMGKLDWEATA</sequence>
<feature type="compositionally biased region" description="Polar residues" evidence="1">
    <location>
        <begin position="43"/>
        <end position="52"/>
    </location>
</feature>
<feature type="domain" description="Glycosyl transferase CAP10" evidence="3">
    <location>
        <begin position="161"/>
        <end position="394"/>
    </location>
</feature>
<evidence type="ECO:0000256" key="1">
    <source>
        <dbReference type="SAM" id="MobiDB-lite"/>
    </source>
</evidence>
<keyword evidence="2" id="KW-1133">Transmembrane helix</keyword>
<dbReference type="PANTHER" id="PTHR12203:SF63">
    <property type="entry name" value="GLYCOSYL TRANSFERASE CAP10 DOMAIN-CONTAINING PROTEIN"/>
    <property type="match status" value="1"/>
</dbReference>
<dbReference type="Pfam" id="PF05686">
    <property type="entry name" value="Glyco_transf_90"/>
    <property type="match status" value="1"/>
</dbReference>
<dbReference type="EMBL" id="ML119111">
    <property type="protein sequence ID" value="RPB15762.1"/>
    <property type="molecule type" value="Genomic_DNA"/>
</dbReference>
<evidence type="ECO:0000256" key="2">
    <source>
        <dbReference type="SAM" id="Phobius"/>
    </source>
</evidence>
<name>A0A3N4L2N2_9PEZI</name>
<evidence type="ECO:0000313" key="5">
    <source>
        <dbReference type="Proteomes" id="UP000277580"/>
    </source>
</evidence>